<evidence type="ECO:0000313" key="9">
    <source>
        <dbReference type="Proteomes" id="UP001458880"/>
    </source>
</evidence>
<dbReference type="PANTHER" id="PTHR37984:SF5">
    <property type="entry name" value="PROTEIN NYNRIN-LIKE"/>
    <property type="match status" value="1"/>
</dbReference>
<accession>A0AAW1JBL9</accession>
<dbReference type="InterPro" id="IPR041373">
    <property type="entry name" value="RT_RNaseH"/>
</dbReference>
<dbReference type="CDD" id="cd09274">
    <property type="entry name" value="RNase_HI_RT_Ty3"/>
    <property type="match status" value="1"/>
</dbReference>
<dbReference type="GO" id="GO:0016787">
    <property type="term" value="F:hydrolase activity"/>
    <property type="evidence" value="ECO:0007669"/>
    <property type="project" value="UniProtKB-KW"/>
</dbReference>
<reference evidence="8 9" key="1">
    <citation type="journal article" date="2024" name="BMC Genomics">
        <title>De novo assembly and annotation of Popillia japonica's genome with initial clues to its potential as an invasive pest.</title>
        <authorList>
            <person name="Cucini C."/>
            <person name="Boschi S."/>
            <person name="Funari R."/>
            <person name="Cardaioli E."/>
            <person name="Iannotti N."/>
            <person name="Marturano G."/>
            <person name="Paoli F."/>
            <person name="Bruttini M."/>
            <person name="Carapelli A."/>
            <person name="Frati F."/>
            <person name="Nardi F."/>
        </authorList>
    </citation>
    <scope>NUCLEOTIDE SEQUENCE [LARGE SCALE GENOMIC DNA]</scope>
    <source>
        <strain evidence="8">DMR45628</strain>
    </source>
</reference>
<dbReference type="FunFam" id="3.10.20.370:FF:000001">
    <property type="entry name" value="Retrovirus-related Pol polyprotein from transposon 17.6-like protein"/>
    <property type="match status" value="1"/>
</dbReference>
<keyword evidence="2" id="KW-0548">Nucleotidyltransferase</keyword>
<evidence type="ECO:0000256" key="5">
    <source>
        <dbReference type="ARBA" id="ARBA00022801"/>
    </source>
</evidence>
<keyword evidence="3" id="KW-0540">Nuclease</keyword>
<keyword evidence="1" id="KW-0808">Transferase</keyword>
<dbReference type="AlphaFoldDB" id="A0AAW1JBL9"/>
<proteinExistence type="predicted"/>
<keyword evidence="4" id="KW-0255">Endonuclease</keyword>
<keyword evidence="6 8" id="KW-0695">RNA-directed DNA polymerase</keyword>
<dbReference type="EMBL" id="JASPKY010000438">
    <property type="protein sequence ID" value="KAK9700413.1"/>
    <property type="molecule type" value="Genomic_DNA"/>
</dbReference>
<evidence type="ECO:0000313" key="8">
    <source>
        <dbReference type="EMBL" id="KAK9700413.1"/>
    </source>
</evidence>
<evidence type="ECO:0000256" key="1">
    <source>
        <dbReference type="ARBA" id="ARBA00022679"/>
    </source>
</evidence>
<dbReference type="Proteomes" id="UP001458880">
    <property type="component" value="Unassembled WGS sequence"/>
</dbReference>
<dbReference type="InterPro" id="IPR043502">
    <property type="entry name" value="DNA/RNA_pol_sf"/>
</dbReference>
<evidence type="ECO:0000259" key="7">
    <source>
        <dbReference type="Pfam" id="PF17917"/>
    </source>
</evidence>
<name>A0AAW1JBL9_POPJA</name>
<organism evidence="8 9">
    <name type="scientific">Popillia japonica</name>
    <name type="common">Japanese beetle</name>
    <dbReference type="NCBI Taxonomy" id="7064"/>
    <lineage>
        <taxon>Eukaryota</taxon>
        <taxon>Metazoa</taxon>
        <taxon>Ecdysozoa</taxon>
        <taxon>Arthropoda</taxon>
        <taxon>Hexapoda</taxon>
        <taxon>Insecta</taxon>
        <taxon>Pterygota</taxon>
        <taxon>Neoptera</taxon>
        <taxon>Endopterygota</taxon>
        <taxon>Coleoptera</taxon>
        <taxon>Polyphaga</taxon>
        <taxon>Scarabaeiformia</taxon>
        <taxon>Scarabaeidae</taxon>
        <taxon>Rutelinae</taxon>
        <taxon>Popillia</taxon>
    </lineage>
</organism>
<evidence type="ECO:0000256" key="6">
    <source>
        <dbReference type="ARBA" id="ARBA00022918"/>
    </source>
</evidence>
<dbReference type="SUPFAM" id="SSF56672">
    <property type="entry name" value="DNA/RNA polymerases"/>
    <property type="match status" value="1"/>
</dbReference>
<evidence type="ECO:0000256" key="3">
    <source>
        <dbReference type="ARBA" id="ARBA00022722"/>
    </source>
</evidence>
<comment type="caution">
    <text evidence="8">The sequence shown here is derived from an EMBL/GenBank/DDBJ whole genome shotgun (WGS) entry which is preliminary data.</text>
</comment>
<keyword evidence="5" id="KW-0378">Hydrolase</keyword>
<feature type="domain" description="Reverse transcriptase RNase H-like" evidence="7">
    <location>
        <begin position="146"/>
        <end position="249"/>
    </location>
</feature>
<evidence type="ECO:0000256" key="2">
    <source>
        <dbReference type="ARBA" id="ARBA00022695"/>
    </source>
</evidence>
<evidence type="ECO:0000256" key="4">
    <source>
        <dbReference type="ARBA" id="ARBA00022759"/>
    </source>
</evidence>
<dbReference type="GO" id="GO:0004519">
    <property type="term" value="F:endonuclease activity"/>
    <property type="evidence" value="ECO:0007669"/>
    <property type="project" value="UniProtKB-KW"/>
</dbReference>
<dbReference type="Pfam" id="PF17917">
    <property type="entry name" value="RT_RNaseH"/>
    <property type="match status" value="1"/>
</dbReference>
<gene>
    <name evidence="8" type="ORF">QE152_g31259</name>
</gene>
<dbReference type="PANTHER" id="PTHR37984">
    <property type="entry name" value="PROTEIN CBG26694"/>
    <property type="match status" value="1"/>
</dbReference>
<protein>
    <submittedName>
        <fullName evidence="8">RNase H-like domain found in reverse transcriptase</fullName>
    </submittedName>
</protein>
<dbReference type="GO" id="GO:0003964">
    <property type="term" value="F:RNA-directed DNA polymerase activity"/>
    <property type="evidence" value="ECO:0007669"/>
    <property type="project" value="UniProtKB-KW"/>
</dbReference>
<sequence>MRSSSIEALVLGDEVLALAPGDEVLALAPGDEVLALAPGDEVLALAPGDEVLALAPGDEVLALAPGDEVLALAGDEVLALAPGDEVLALAPGDEVLALAPGDEVLALAAPAATPWWKVFNNPAMVRAYNKLKKEISSDKVLIPYTPELPLILATDASPTGLRAVISYVLPDKSERPIAFASRSLTDSEKNYSQIDKESTAIVWELKKFFHYCYGREIILMTDHKPLTRILRPEKNLPTTSAIRLLHYASFLTRILRPEKDLPATSAIRLLHYASFMAGFKYEIIYRNTKEHANADYLSRLQHTKAGTLDEEATYYLSQIQILPVTRNEIRKETRKDTELTKIINEIQGELPATDQTLTKFTLQDGCLFNGIRVAIPQL</sequence>
<dbReference type="InterPro" id="IPR050951">
    <property type="entry name" value="Retrovirus_Pol_polyprotein"/>
</dbReference>
<keyword evidence="9" id="KW-1185">Reference proteome</keyword>